<protein>
    <submittedName>
        <fullName evidence="2">Uncharacterized protein</fullName>
    </submittedName>
</protein>
<dbReference type="RefSeq" id="WP_310929925.1">
    <property type="nucleotide sequence ID" value="NZ_JAMQOQ010000005.1"/>
</dbReference>
<organism evidence="2 3">
    <name type="scientific">Halogeometricum luteum</name>
    <dbReference type="NCBI Taxonomy" id="2950537"/>
    <lineage>
        <taxon>Archaea</taxon>
        <taxon>Methanobacteriati</taxon>
        <taxon>Methanobacteriota</taxon>
        <taxon>Stenosarchaea group</taxon>
        <taxon>Halobacteria</taxon>
        <taxon>Halobacteriales</taxon>
        <taxon>Haloferacaceae</taxon>
        <taxon>Halogeometricum</taxon>
    </lineage>
</organism>
<keyword evidence="1" id="KW-0812">Transmembrane</keyword>
<name>A0ABU2G574_9EURY</name>
<accession>A0ABU2G574</accession>
<dbReference type="Proteomes" id="UP001254813">
    <property type="component" value="Unassembled WGS sequence"/>
</dbReference>
<evidence type="ECO:0000313" key="2">
    <source>
        <dbReference type="EMBL" id="MDS0295946.1"/>
    </source>
</evidence>
<feature type="transmembrane region" description="Helical" evidence="1">
    <location>
        <begin position="32"/>
        <end position="55"/>
    </location>
</feature>
<keyword evidence="1" id="KW-0472">Membrane</keyword>
<sequence length="60" mass="5998">MNDGTTAGSLPNGVAWTLGSVSVALGVTVSEWYGAGAVGSVVATLVLMSVLALGYERIVE</sequence>
<dbReference type="EMBL" id="JAMQOQ010000005">
    <property type="protein sequence ID" value="MDS0295946.1"/>
    <property type="molecule type" value="Genomic_DNA"/>
</dbReference>
<evidence type="ECO:0000313" key="3">
    <source>
        <dbReference type="Proteomes" id="UP001254813"/>
    </source>
</evidence>
<reference evidence="2 3" key="1">
    <citation type="submission" date="2022-06" db="EMBL/GenBank/DDBJ databases">
        <title>Halogeometricum sp. a new haloarchaeum isolate from saline soil.</title>
        <authorList>
            <person name="Strakova D."/>
            <person name="Galisteo C."/>
            <person name="Sanchez-Porro C."/>
            <person name="Ventosa A."/>
        </authorList>
    </citation>
    <scope>NUCLEOTIDE SEQUENCE [LARGE SCALE GENOMIC DNA]</scope>
    <source>
        <strain evidence="3">S3BR25-2</strain>
    </source>
</reference>
<evidence type="ECO:0000256" key="1">
    <source>
        <dbReference type="SAM" id="Phobius"/>
    </source>
</evidence>
<keyword evidence="3" id="KW-1185">Reference proteome</keyword>
<proteinExistence type="predicted"/>
<keyword evidence="1" id="KW-1133">Transmembrane helix</keyword>
<gene>
    <name evidence="2" type="ORF">NDI79_17370</name>
</gene>
<comment type="caution">
    <text evidence="2">The sequence shown here is derived from an EMBL/GenBank/DDBJ whole genome shotgun (WGS) entry which is preliminary data.</text>
</comment>